<dbReference type="EMBL" id="CATQJA010002663">
    <property type="protein sequence ID" value="CAJ0581393.1"/>
    <property type="molecule type" value="Genomic_DNA"/>
</dbReference>
<evidence type="ECO:0000256" key="1">
    <source>
        <dbReference type="SAM" id="SignalP"/>
    </source>
</evidence>
<feature type="non-terminal residue" evidence="2">
    <location>
        <position position="411"/>
    </location>
</feature>
<comment type="caution">
    <text evidence="2">The sequence shown here is derived from an EMBL/GenBank/DDBJ whole genome shotgun (WGS) entry which is preliminary data.</text>
</comment>
<dbReference type="Proteomes" id="UP001177023">
    <property type="component" value="Unassembled WGS sequence"/>
</dbReference>
<evidence type="ECO:0000313" key="3">
    <source>
        <dbReference type="Proteomes" id="UP001177023"/>
    </source>
</evidence>
<evidence type="ECO:0000313" key="2">
    <source>
        <dbReference type="EMBL" id="CAJ0581393.1"/>
    </source>
</evidence>
<keyword evidence="3" id="KW-1185">Reference proteome</keyword>
<name>A0AA36D7Y5_9BILA</name>
<feature type="signal peptide" evidence="1">
    <location>
        <begin position="1"/>
        <end position="19"/>
    </location>
</feature>
<keyword evidence="1" id="KW-0732">Signal</keyword>
<sequence>MLTLLLFLVLNHSVMVAGADSDDDPDFDLRYAILLGGLFVLLVYQLIPRRQRKISYEEQADFEKQFDDPALPNGARAIKGFLKYRREEHLKADEDPDREILKTTPREYSEALLSMILLMAINKSSLKHYYPASVLQLVFDEDTWTLKTGIAKKAVTMDLLKRLCRRVARSFAATLNMSISAFLFKRINYWSPVGLHGKPVPGETSDEQLGTLVAVQLFSETGVSAGIFGQDLCAWLRALDAEDDSDRECPKVIEQYMESLAEEVIDKLAEACSDPDRFGPDGPTHANREIVKAFREGTPEGLHGEPVPGETSDEQLRTLIAVQLFERAADPTAALERDVYAWLHALESEDGGTMARPEDIEQYLVSLAEEVIDKLAEACSGPDRFGPDGPTHANREIVKAFRGRVRRDLGC</sequence>
<accession>A0AA36D7Y5</accession>
<proteinExistence type="predicted"/>
<gene>
    <name evidence="2" type="ORF">MSPICULIGERA_LOCUS19554</name>
</gene>
<dbReference type="AlphaFoldDB" id="A0AA36D7Y5"/>
<reference evidence="2" key="1">
    <citation type="submission" date="2023-06" db="EMBL/GenBank/DDBJ databases">
        <authorList>
            <person name="Delattre M."/>
        </authorList>
    </citation>
    <scope>NUCLEOTIDE SEQUENCE</scope>
    <source>
        <strain evidence="2">AF72</strain>
    </source>
</reference>
<organism evidence="2 3">
    <name type="scientific">Mesorhabditis spiculigera</name>
    <dbReference type="NCBI Taxonomy" id="96644"/>
    <lineage>
        <taxon>Eukaryota</taxon>
        <taxon>Metazoa</taxon>
        <taxon>Ecdysozoa</taxon>
        <taxon>Nematoda</taxon>
        <taxon>Chromadorea</taxon>
        <taxon>Rhabditida</taxon>
        <taxon>Rhabditina</taxon>
        <taxon>Rhabditomorpha</taxon>
        <taxon>Rhabditoidea</taxon>
        <taxon>Rhabditidae</taxon>
        <taxon>Mesorhabditinae</taxon>
        <taxon>Mesorhabditis</taxon>
    </lineage>
</organism>
<feature type="chain" id="PRO_5041375546" evidence="1">
    <location>
        <begin position="20"/>
        <end position="411"/>
    </location>
</feature>
<protein>
    <submittedName>
        <fullName evidence="2">Uncharacterized protein</fullName>
    </submittedName>
</protein>